<dbReference type="AlphaFoldDB" id="A0AA36AV15"/>
<dbReference type="Proteomes" id="UP001162480">
    <property type="component" value="Chromosome 4"/>
</dbReference>
<proteinExistence type="predicted"/>
<name>A0AA36AV15_OCTVU</name>
<keyword evidence="2" id="KW-1185">Reference proteome</keyword>
<protein>
    <submittedName>
        <fullName evidence="1">Uncharacterized protein</fullName>
    </submittedName>
</protein>
<reference evidence="1" key="1">
    <citation type="submission" date="2023-08" db="EMBL/GenBank/DDBJ databases">
        <authorList>
            <person name="Alioto T."/>
            <person name="Alioto T."/>
            <person name="Gomez Garrido J."/>
        </authorList>
    </citation>
    <scope>NUCLEOTIDE SEQUENCE</scope>
</reference>
<sequence>MLSKASLHVIVENLSLQNVKVQSGVVVCVVVVVVVAAVGENEESVVADIRVVVVVVAVVDATDDVDDVRCILYRCSRKRYEIEPYRFHLRRHILHTL</sequence>
<accession>A0AA36AV15</accession>
<dbReference type="EMBL" id="OX597817">
    <property type="protein sequence ID" value="CAI9721782.1"/>
    <property type="molecule type" value="Genomic_DNA"/>
</dbReference>
<evidence type="ECO:0000313" key="2">
    <source>
        <dbReference type="Proteomes" id="UP001162480"/>
    </source>
</evidence>
<evidence type="ECO:0000313" key="1">
    <source>
        <dbReference type="EMBL" id="CAI9721782.1"/>
    </source>
</evidence>
<gene>
    <name evidence="1" type="ORF">OCTVUL_1B002702</name>
</gene>
<organism evidence="1 2">
    <name type="scientific">Octopus vulgaris</name>
    <name type="common">Common octopus</name>
    <dbReference type="NCBI Taxonomy" id="6645"/>
    <lineage>
        <taxon>Eukaryota</taxon>
        <taxon>Metazoa</taxon>
        <taxon>Spiralia</taxon>
        <taxon>Lophotrochozoa</taxon>
        <taxon>Mollusca</taxon>
        <taxon>Cephalopoda</taxon>
        <taxon>Coleoidea</taxon>
        <taxon>Octopodiformes</taxon>
        <taxon>Octopoda</taxon>
        <taxon>Incirrata</taxon>
        <taxon>Octopodidae</taxon>
        <taxon>Octopus</taxon>
    </lineage>
</organism>